<dbReference type="RefSeq" id="WP_107815258.1">
    <property type="nucleotide sequence ID" value="NZ_QAOH01000002.1"/>
</dbReference>
<sequence>MKQLDLPPDQSIRDKVAVLERALFLPNRRRKATWRYWGGVRSADGSEHPYATGWHYPKDRATIIPEDYPLPEEIPSLEGDFLYLGHYPAGFGHFLLESTARLWHLRMQDKAFTGALMLKPRKLDEKIVERQLQEFAELCGLELPPLIWPDGPVRLSRLTVPQQGSGALDLMLGAPEYRDMIVGRFAADVPAQGAKKIYISRSGLDSAHGSLIEEDKLERLLVAEGFEIYHPQDHSFRDQIGQYKAADVIVGVDGSAFHAVSLVSWFSEKTVAIIKRRPAIEAEWQARQLSQYGAARVGVVACDETAWSPAGVRRAALSMFGTLSFAAAGRALHDLGAIAHPEAWQDTPEAEREAQIRAIGAQLGCDMCEVRTSGTSLDHLPPRQKPDEIRLIGVAERMALSEAR</sequence>
<name>A0A2T5HUM4_9RHOB</name>
<dbReference type="Proteomes" id="UP000244077">
    <property type="component" value="Unassembled WGS sequence"/>
</dbReference>
<protein>
    <submittedName>
        <fullName evidence="2">Capsular polysaccharide biosynthesis protein</fullName>
    </submittedName>
</protein>
<keyword evidence="3" id="KW-1185">Reference proteome</keyword>
<accession>A0A2T5HUM4</accession>
<dbReference type="AlphaFoldDB" id="A0A2T5HUM4"/>
<evidence type="ECO:0000313" key="2">
    <source>
        <dbReference type="EMBL" id="PTQ75282.1"/>
    </source>
</evidence>
<comment type="caution">
    <text evidence="2">The sequence shown here is derived from an EMBL/GenBank/DDBJ whole genome shotgun (WGS) entry which is preliminary data.</text>
</comment>
<organism evidence="2 3">
    <name type="scientific">Celeribacter persicus</name>
    <dbReference type="NCBI Taxonomy" id="1651082"/>
    <lineage>
        <taxon>Bacteria</taxon>
        <taxon>Pseudomonadati</taxon>
        <taxon>Pseudomonadota</taxon>
        <taxon>Alphaproteobacteria</taxon>
        <taxon>Rhodobacterales</taxon>
        <taxon>Roseobacteraceae</taxon>
        <taxon>Celeribacter</taxon>
    </lineage>
</organism>
<dbReference type="Pfam" id="PF04577">
    <property type="entry name" value="Glyco_transf_61"/>
    <property type="match status" value="1"/>
</dbReference>
<evidence type="ECO:0000259" key="1">
    <source>
        <dbReference type="Pfam" id="PF04577"/>
    </source>
</evidence>
<proteinExistence type="predicted"/>
<gene>
    <name evidence="2" type="ORF">C8N42_102202</name>
</gene>
<dbReference type="OrthoDB" id="7843421at2"/>
<feature type="domain" description="Glycosyltransferase 61 catalytic" evidence="1">
    <location>
        <begin position="91"/>
        <end position="259"/>
    </location>
</feature>
<dbReference type="InterPro" id="IPR049625">
    <property type="entry name" value="Glyco_transf_61_cat"/>
</dbReference>
<dbReference type="GO" id="GO:0016757">
    <property type="term" value="F:glycosyltransferase activity"/>
    <property type="evidence" value="ECO:0007669"/>
    <property type="project" value="InterPro"/>
</dbReference>
<dbReference type="EMBL" id="QAOH01000002">
    <property type="protein sequence ID" value="PTQ75282.1"/>
    <property type="molecule type" value="Genomic_DNA"/>
</dbReference>
<reference evidence="2 3" key="1">
    <citation type="submission" date="2018-04" db="EMBL/GenBank/DDBJ databases">
        <title>Genomic Encyclopedia of Archaeal and Bacterial Type Strains, Phase II (KMG-II): from individual species to whole genera.</title>
        <authorList>
            <person name="Goeker M."/>
        </authorList>
    </citation>
    <scope>NUCLEOTIDE SEQUENCE [LARGE SCALE GENOMIC DNA]</scope>
    <source>
        <strain evidence="2 3">DSM 100434</strain>
    </source>
</reference>
<evidence type="ECO:0000313" key="3">
    <source>
        <dbReference type="Proteomes" id="UP000244077"/>
    </source>
</evidence>